<evidence type="ECO:0000313" key="11">
    <source>
        <dbReference type="EMBL" id="AWW32927.1"/>
    </source>
</evidence>
<evidence type="ECO:0000256" key="4">
    <source>
        <dbReference type="ARBA" id="ARBA00022519"/>
    </source>
</evidence>
<evidence type="ECO:0000256" key="6">
    <source>
        <dbReference type="ARBA" id="ARBA00022989"/>
    </source>
</evidence>
<dbReference type="Pfam" id="PF04290">
    <property type="entry name" value="DctQ"/>
    <property type="match status" value="1"/>
</dbReference>
<organism evidence="11 12">
    <name type="scientific">Echinicola strongylocentroti</name>
    <dbReference type="NCBI Taxonomy" id="1795355"/>
    <lineage>
        <taxon>Bacteria</taxon>
        <taxon>Pseudomonadati</taxon>
        <taxon>Bacteroidota</taxon>
        <taxon>Cytophagia</taxon>
        <taxon>Cytophagales</taxon>
        <taxon>Cyclobacteriaceae</taxon>
        <taxon>Echinicola</taxon>
    </lineage>
</organism>
<dbReference type="InterPro" id="IPR007387">
    <property type="entry name" value="TRAP_DctQ"/>
</dbReference>
<keyword evidence="4" id="KW-0997">Cell inner membrane</keyword>
<evidence type="ECO:0000256" key="8">
    <source>
        <dbReference type="ARBA" id="ARBA00038436"/>
    </source>
</evidence>
<evidence type="ECO:0000256" key="5">
    <source>
        <dbReference type="ARBA" id="ARBA00022692"/>
    </source>
</evidence>
<dbReference type="GO" id="GO:0015740">
    <property type="term" value="P:C4-dicarboxylate transport"/>
    <property type="evidence" value="ECO:0007669"/>
    <property type="project" value="TreeGrafter"/>
</dbReference>
<gene>
    <name evidence="11" type="ORF">DN752_23915</name>
</gene>
<accession>A0A2Z4IQ20</accession>
<feature type="transmembrane region" description="Helical" evidence="9">
    <location>
        <begin position="12"/>
        <end position="31"/>
    </location>
</feature>
<dbReference type="OrthoDB" id="9815614at2"/>
<reference evidence="11 12" key="1">
    <citation type="submission" date="2018-06" db="EMBL/GenBank/DDBJ databases">
        <title>Echinicola strongylocentroti sp. nov., isolated from a sea urchin Strongylocentrotus intermedius.</title>
        <authorList>
            <person name="Bae S.S."/>
        </authorList>
    </citation>
    <scope>NUCLEOTIDE SEQUENCE [LARGE SCALE GENOMIC DNA]</scope>
    <source>
        <strain evidence="11 12">MEBiC08714</strain>
    </source>
</reference>
<feature type="transmembrane region" description="Helical" evidence="9">
    <location>
        <begin position="90"/>
        <end position="121"/>
    </location>
</feature>
<keyword evidence="12" id="KW-1185">Reference proteome</keyword>
<dbReference type="InterPro" id="IPR055348">
    <property type="entry name" value="DctQ"/>
</dbReference>
<keyword evidence="6 9" id="KW-1133">Transmembrane helix</keyword>
<dbReference type="AlphaFoldDB" id="A0A2Z4IQ20"/>
<feature type="domain" description="Tripartite ATP-independent periplasmic transporters DctQ component" evidence="10">
    <location>
        <begin position="27"/>
        <end position="158"/>
    </location>
</feature>
<evidence type="ECO:0000256" key="2">
    <source>
        <dbReference type="ARBA" id="ARBA00022448"/>
    </source>
</evidence>
<comment type="subcellular location">
    <subcellularLocation>
        <location evidence="1">Cell inner membrane</location>
        <topology evidence="1">Multi-pass membrane protein</topology>
    </subcellularLocation>
</comment>
<protein>
    <submittedName>
        <fullName evidence="11">TRAP transporter small permease</fullName>
    </submittedName>
</protein>
<evidence type="ECO:0000313" key="12">
    <source>
        <dbReference type="Proteomes" id="UP000248688"/>
    </source>
</evidence>
<dbReference type="PANTHER" id="PTHR35011:SF2">
    <property type="entry name" value="2,3-DIKETO-L-GULONATE TRAP TRANSPORTER SMALL PERMEASE PROTEIN YIAM"/>
    <property type="match status" value="1"/>
</dbReference>
<comment type="similarity">
    <text evidence="8">Belongs to the TRAP transporter small permease family.</text>
</comment>
<evidence type="ECO:0000256" key="9">
    <source>
        <dbReference type="SAM" id="Phobius"/>
    </source>
</evidence>
<dbReference type="PANTHER" id="PTHR35011">
    <property type="entry name" value="2,3-DIKETO-L-GULONATE TRAP TRANSPORTER SMALL PERMEASE PROTEIN YIAM"/>
    <property type="match status" value="1"/>
</dbReference>
<dbReference type="RefSeq" id="WP_112786299.1">
    <property type="nucleotide sequence ID" value="NZ_CP030041.1"/>
</dbReference>
<evidence type="ECO:0000256" key="3">
    <source>
        <dbReference type="ARBA" id="ARBA00022475"/>
    </source>
</evidence>
<dbReference type="GO" id="GO:0022857">
    <property type="term" value="F:transmembrane transporter activity"/>
    <property type="evidence" value="ECO:0007669"/>
    <property type="project" value="TreeGrafter"/>
</dbReference>
<dbReference type="Proteomes" id="UP000248688">
    <property type="component" value="Chromosome"/>
</dbReference>
<sequence>MNNHSNSLKNRINHNVGYLLMFIMSLMVINVTWQVLSRYVFQSPSSFTDELARFLLIWLGMLGAAYVAGHNEHLAIDILPSKLTGKAKNNLMFFIHIIIIAFSVPVMIFGGSNLVYITYILGQKSTTLQIPLAYVYTIIPISGILILIYQVADIRLLLQQNPKT</sequence>
<proteinExistence type="inferred from homology"/>
<keyword evidence="5 9" id="KW-0812">Transmembrane</keyword>
<dbReference type="KEGG" id="est:DN752_23915"/>
<evidence type="ECO:0000256" key="1">
    <source>
        <dbReference type="ARBA" id="ARBA00004429"/>
    </source>
</evidence>
<evidence type="ECO:0000256" key="7">
    <source>
        <dbReference type="ARBA" id="ARBA00023136"/>
    </source>
</evidence>
<evidence type="ECO:0000259" key="10">
    <source>
        <dbReference type="Pfam" id="PF04290"/>
    </source>
</evidence>
<name>A0A2Z4IQ20_9BACT</name>
<keyword evidence="3" id="KW-1003">Cell membrane</keyword>
<keyword evidence="2" id="KW-0813">Transport</keyword>
<feature type="transmembrane region" description="Helical" evidence="9">
    <location>
        <begin position="133"/>
        <end position="152"/>
    </location>
</feature>
<dbReference type="EMBL" id="CP030041">
    <property type="protein sequence ID" value="AWW32927.1"/>
    <property type="molecule type" value="Genomic_DNA"/>
</dbReference>
<dbReference type="GO" id="GO:0005886">
    <property type="term" value="C:plasma membrane"/>
    <property type="evidence" value="ECO:0007669"/>
    <property type="project" value="UniProtKB-SubCell"/>
</dbReference>
<feature type="transmembrane region" description="Helical" evidence="9">
    <location>
        <begin position="51"/>
        <end position="69"/>
    </location>
</feature>
<keyword evidence="7 9" id="KW-0472">Membrane</keyword>